<organism evidence="2 3">
    <name type="scientific">Tanacetum coccineum</name>
    <dbReference type="NCBI Taxonomy" id="301880"/>
    <lineage>
        <taxon>Eukaryota</taxon>
        <taxon>Viridiplantae</taxon>
        <taxon>Streptophyta</taxon>
        <taxon>Embryophyta</taxon>
        <taxon>Tracheophyta</taxon>
        <taxon>Spermatophyta</taxon>
        <taxon>Magnoliopsida</taxon>
        <taxon>eudicotyledons</taxon>
        <taxon>Gunneridae</taxon>
        <taxon>Pentapetalae</taxon>
        <taxon>asterids</taxon>
        <taxon>campanulids</taxon>
        <taxon>Asterales</taxon>
        <taxon>Asteraceae</taxon>
        <taxon>Asteroideae</taxon>
        <taxon>Anthemideae</taxon>
        <taxon>Anthemidinae</taxon>
        <taxon>Tanacetum</taxon>
    </lineage>
</organism>
<protein>
    <submittedName>
        <fullName evidence="2">Uncharacterized protein</fullName>
    </submittedName>
</protein>
<sequence length="230" mass="26100">MMTSRCLWIQRVQFDMDPLLNRDMIKLDGSDDRENYVNDDVGSMDKYEGHEGNLKEDNDAESVVGSIYDKGVPRTIVIDEFNQEKEHVIEKTANIPHCVTGNDDQQMLMDSDPFGLDPLIKQRYGKASEVNRSGSPEFPLGFSPNSKCNSHVSTTSHKQQDGNSNIQTGFSMNEILEEIIEVGLAFVSLKICRLIRNYISLLKARHTRTSYDIMYKLGMPWPINTPPILP</sequence>
<feature type="compositionally biased region" description="Polar residues" evidence="1">
    <location>
        <begin position="143"/>
        <end position="165"/>
    </location>
</feature>
<dbReference type="Proteomes" id="UP001151760">
    <property type="component" value="Unassembled WGS sequence"/>
</dbReference>
<evidence type="ECO:0000256" key="1">
    <source>
        <dbReference type="SAM" id="MobiDB-lite"/>
    </source>
</evidence>
<name>A0ABQ5FBK3_9ASTR</name>
<keyword evidence="3" id="KW-1185">Reference proteome</keyword>
<reference evidence="2" key="1">
    <citation type="journal article" date="2022" name="Int. J. Mol. Sci.">
        <title>Draft Genome of Tanacetum Coccineum: Genomic Comparison of Closely Related Tanacetum-Family Plants.</title>
        <authorList>
            <person name="Yamashiro T."/>
            <person name="Shiraishi A."/>
            <person name="Nakayama K."/>
            <person name="Satake H."/>
        </authorList>
    </citation>
    <scope>NUCLEOTIDE SEQUENCE</scope>
</reference>
<gene>
    <name evidence="2" type="ORF">Tco_1004102</name>
</gene>
<evidence type="ECO:0000313" key="2">
    <source>
        <dbReference type="EMBL" id="GJT60569.1"/>
    </source>
</evidence>
<feature type="region of interest" description="Disordered" evidence="1">
    <location>
        <begin position="136"/>
        <end position="165"/>
    </location>
</feature>
<accession>A0ABQ5FBK3</accession>
<dbReference type="EMBL" id="BQNB010017211">
    <property type="protein sequence ID" value="GJT60569.1"/>
    <property type="molecule type" value="Genomic_DNA"/>
</dbReference>
<comment type="caution">
    <text evidence="2">The sequence shown here is derived from an EMBL/GenBank/DDBJ whole genome shotgun (WGS) entry which is preliminary data.</text>
</comment>
<reference evidence="2" key="2">
    <citation type="submission" date="2022-01" db="EMBL/GenBank/DDBJ databases">
        <authorList>
            <person name="Yamashiro T."/>
            <person name="Shiraishi A."/>
            <person name="Satake H."/>
            <person name="Nakayama K."/>
        </authorList>
    </citation>
    <scope>NUCLEOTIDE SEQUENCE</scope>
</reference>
<proteinExistence type="predicted"/>
<evidence type="ECO:0000313" key="3">
    <source>
        <dbReference type="Proteomes" id="UP001151760"/>
    </source>
</evidence>